<dbReference type="Gene3D" id="3.60.10.10">
    <property type="entry name" value="Endonuclease/exonuclease/phosphatase"/>
    <property type="match status" value="1"/>
</dbReference>
<comment type="caution">
    <text evidence="1">The sequence shown here is derived from an EMBL/GenBank/DDBJ whole genome shotgun (WGS) entry which is preliminary data.</text>
</comment>
<gene>
    <name evidence="1" type="ORF">DPMN_045296</name>
</gene>
<keyword evidence="2" id="KW-1185">Reference proteome</keyword>
<dbReference type="SUPFAM" id="SSF56219">
    <property type="entry name" value="DNase I-like"/>
    <property type="match status" value="1"/>
</dbReference>
<reference evidence="1" key="1">
    <citation type="journal article" date="2019" name="bioRxiv">
        <title>The Genome of the Zebra Mussel, Dreissena polymorpha: A Resource for Invasive Species Research.</title>
        <authorList>
            <person name="McCartney M.A."/>
            <person name="Auch B."/>
            <person name="Kono T."/>
            <person name="Mallez S."/>
            <person name="Zhang Y."/>
            <person name="Obille A."/>
            <person name="Becker A."/>
            <person name="Abrahante J.E."/>
            <person name="Garbe J."/>
            <person name="Badalamenti J.P."/>
            <person name="Herman A."/>
            <person name="Mangelson H."/>
            <person name="Liachko I."/>
            <person name="Sullivan S."/>
            <person name="Sone E.D."/>
            <person name="Koren S."/>
            <person name="Silverstein K.A.T."/>
            <person name="Beckman K.B."/>
            <person name="Gohl D.M."/>
        </authorList>
    </citation>
    <scope>NUCLEOTIDE SEQUENCE</scope>
    <source>
        <strain evidence="1">Duluth1</strain>
        <tissue evidence="1">Whole animal</tissue>
    </source>
</reference>
<dbReference type="InterPro" id="IPR036691">
    <property type="entry name" value="Endo/exonu/phosph_ase_sf"/>
</dbReference>
<proteinExistence type="predicted"/>
<dbReference type="Proteomes" id="UP000828390">
    <property type="component" value="Unassembled WGS sequence"/>
</dbReference>
<reference evidence="1" key="2">
    <citation type="submission" date="2020-11" db="EMBL/GenBank/DDBJ databases">
        <authorList>
            <person name="McCartney M.A."/>
            <person name="Auch B."/>
            <person name="Kono T."/>
            <person name="Mallez S."/>
            <person name="Becker A."/>
            <person name="Gohl D.M."/>
            <person name="Silverstein K.A.T."/>
            <person name="Koren S."/>
            <person name="Bechman K.B."/>
            <person name="Herman A."/>
            <person name="Abrahante J.E."/>
            <person name="Garbe J."/>
        </authorList>
    </citation>
    <scope>NUCLEOTIDE SEQUENCE</scope>
    <source>
        <strain evidence="1">Duluth1</strain>
        <tissue evidence="1">Whole animal</tissue>
    </source>
</reference>
<evidence type="ECO:0008006" key="3">
    <source>
        <dbReference type="Google" id="ProtNLM"/>
    </source>
</evidence>
<dbReference type="AlphaFoldDB" id="A0A9D4D5U3"/>
<sequence length="320" mass="37199">MEFHECVDLIAEIVEKYENSHDFVIGGDHNVDLASQHPVLARTSYIRELINYYGLKFDSVGKTYINPQGIDWSELDYFSVKTRQQQCVSVKTIINNLDVNLSDHYPICISLTEKFTVKGTKTSAKNKLLRIKWDKIDTQLYSDAMRKRILMLDPTDLKKNTSKIEDPSEIEEFSLKLMTVMTQTIEANSTSLNKRKSNPKLKVWTQKIGHCLKDMREAYKLWCSEGKPRDTDNIIFGNLKTAKKIFRSSYRCEQARRSAQDKDNNINARTRDSKLFHKLINKKRKKKQCIIEDLYVDDEHFNGSDSAATGFKKYVIWTTN</sequence>
<evidence type="ECO:0000313" key="2">
    <source>
        <dbReference type="Proteomes" id="UP000828390"/>
    </source>
</evidence>
<name>A0A9D4D5U3_DREPO</name>
<organism evidence="1 2">
    <name type="scientific">Dreissena polymorpha</name>
    <name type="common">Zebra mussel</name>
    <name type="synonym">Mytilus polymorpha</name>
    <dbReference type="NCBI Taxonomy" id="45954"/>
    <lineage>
        <taxon>Eukaryota</taxon>
        <taxon>Metazoa</taxon>
        <taxon>Spiralia</taxon>
        <taxon>Lophotrochozoa</taxon>
        <taxon>Mollusca</taxon>
        <taxon>Bivalvia</taxon>
        <taxon>Autobranchia</taxon>
        <taxon>Heteroconchia</taxon>
        <taxon>Euheterodonta</taxon>
        <taxon>Imparidentia</taxon>
        <taxon>Neoheterodontei</taxon>
        <taxon>Myida</taxon>
        <taxon>Dreissenoidea</taxon>
        <taxon>Dreissenidae</taxon>
        <taxon>Dreissena</taxon>
    </lineage>
</organism>
<evidence type="ECO:0000313" key="1">
    <source>
        <dbReference type="EMBL" id="KAH3738657.1"/>
    </source>
</evidence>
<protein>
    <recommendedName>
        <fullName evidence="3">Endonuclease/exonuclease/phosphatase domain-containing protein</fullName>
    </recommendedName>
</protein>
<accession>A0A9D4D5U3</accession>
<dbReference type="EMBL" id="JAIWYP010000011">
    <property type="protein sequence ID" value="KAH3738657.1"/>
    <property type="molecule type" value="Genomic_DNA"/>
</dbReference>